<dbReference type="Proteomes" id="UP001230908">
    <property type="component" value="Unassembled WGS sequence"/>
</dbReference>
<sequence>MQDDTHRPRSRHGHRRKPARTPASQHADSEFIVGNIFTDSDIAQRLDDYHFHDRYRVGVNATCSARSVNSGCGKGCPAAVVAAGGRIGDVDTEQCPVTTDTVPAGRWPLPLMPA</sequence>
<gene>
    <name evidence="2" type="ORF">RB614_35370</name>
</gene>
<name>A0ABU0ZS04_9ACTN</name>
<evidence type="ECO:0000313" key="2">
    <source>
        <dbReference type="EMBL" id="MDQ7909792.1"/>
    </source>
</evidence>
<dbReference type="RefSeq" id="WP_308717048.1">
    <property type="nucleotide sequence ID" value="NZ_JAVHUY010000046.1"/>
</dbReference>
<proteinExistence type="predicted"/>
<feature type="region of interest" description="Disordered" evidence="1">
    <location>
        <begin position="1"/>
        <end position="27"/>
    </location>
</feature>
<evidence type="ECO:0000313" key="3">
    <source>
        <dbReference type="Proteomes" id="UP001230908"/>
    </source>
</evidence>
<organism evidence="2 3">
    <name type="scientific">Phytohabitans maris</name>
    <dbReference type="NCBI Taxonomy" id="3071409"/>
    <lineage>
        <taxon>Bacteria</taxon>
        <taxon>Bacillati</taxon>
        <taxon>Actinomycetota</taxon>
        <taxon>Actinomycetes</taxon>
        <taxon>Micromonosporales</taxon>
        <taxon>Micromonosporaceae</taxon>
    </lineage>
</organism>
<evidence type="ECO:0000256" key="1">
    <source>
        <dbReference type="SAM" id="MobiDB-lite"/>
    </source>
</evidence>
<keyword evidence="3" id="KW-1185">Reference proteome</keyword>
<comment type="caution">
    <text evidence="2">The sequence shown here is derived from an EMBL/GenBank/DDBJ whole genome shotgun (WGS) entry which is preliminary data.</text>
</comment>
<feature type="compositionally biased region" description="Basic residues" evidence="1">
    <location>
        <begin position="8"/>
        <end position="19"/>
    </location>
</feature>
<dbReference type="EMBL" id="JAVHUY010000046">
    <property type="protein sequence ID" value="MDQ7909792.1"/>
    <property type="molecule type" value="Genomic_DNA"/>
</dbReference>
<accession>A0ABU0ZS04</accession>
<reference evidence="2 3" key="1">
    <citation type="submission" date="2023-08" db="EMBL/GenBank/DDBJ databases">
        <title>Phytohabitans sansha sp. nov., isolated from marine sediment.</title>
        <authorList>
            <person name="Zhao Y."/>
            <person name="Yi K."/>
        </authorList>
    </citation>
    <scope>NUCLEOTIDE SEQUENCE [LARGE SCALE GENOMIC DNA]</scope>
    <source>
        <strain evidence="2 3">ZYX-F-186</strain>
    </source>
</reference>
<protein>
    <submittedName>
        <fullName evidence="2">Uncharacterized protein</fullName>
    </submittedName>
</protein>